<name>A0A067R399_ZOONE</name>
<evidence type="ECO:0000256" key="4">
    <source>
        <dbReference type="ARBA" id="ARBA00022759"/>
    </source>
</evidence>
<keyword evidence="2" id="KW-0548">Nucleotidyltransferase</keyword>
<dbReference type="EMBL" id="KK852734">
    <property type="protein sequence ID" value="KDR17446.1"/>
    <property type="molecule type" value="Genomic_DNA"/>
</dbReference>
<dbReference type="InterPro" id="IPR043502">
    <property type="entry name" value="DNA/RNA_pol_sf"/>
</dbReference>
<dbReference type="PANTHER" id="PTHR37984:SF5">
    <property type="entry name" value="PROTEIN NYNRIN-LIKE"/>
    <property type="match status" value="1"/>
</dbReference>
<evidence type="ECO:0000256" key="1">
    <source>
        <dbReference type="ARBA" id="ARBA00022679"/>
    </source>
</evidence>
<keyword evidence="9" id="KW-1185">Reference proteome</keyword>
<evidence type="ECO:0000313" key="9">
    <source>
        <dbReference type="Proteomes" id="UP000027135"/>
    </source>
</evidence>
<dbReference type="PANTHER" id="PTHR37984">
    <property type="entry name" value="PROTEIN CBG26694"/>
    <property type="match status" value="1"/>
</dbReference>
<dbReference type="InterPro" id="IPR041373">
    <property type="entry name" value="RT_RNaseH"/>
</dbReference>
<sequence>MCICDLHKEDLDAAVNAAVRLDKILQKGKINISEEAVEEIILGCVQLLKMLTSNQHEVGRDISINSCIRVQEVPCHQLHLWTLRKSTCSKLWCFTVEKELLAIVWGCKYFRQYLYGRRFTIVTDHRPKTWIFSVKDPSSRLKLEEHDYEVIDKEV</sequence>
<accession>A0A067R399</accession>
<dbReference type="AlphaFoldDB" id="A0A067R399"/>
<evidence type="ECO:0000256" key="3">
    <source>
        <dbReference type="ARBA" id="ARBA00022722"/>
    </source>
</evidence>
<organism evidence="8 9">
    <name type="scientific">Zootermopsis nevadensis</name>
    <name type="common">Dampwood termite</name>
    <dbReference type="NCBI Taxonomy" id="136037"/>
    <lineage>
        <taxon>Eukaryota</taxon>
        <taxon>Metazoa</taxon>
        <taxon>Ecdysozoa</taxon>
        <taxon>Arthropoda</taxon>
        <taxon>Hexapoda</taxon>
        <taxon>Insecta</taxon>
        <taxon>Pterygota</taxon>
        <taxon>Neoptera</taxon>
        <taxon>Polyneoptera</taxon>
        <taxon>Dictyoptera</taxon>
        <taxon>Blattodea</taxon>
        <taxon>Blattoidea</taxon>
        <taxon>Termitoidae</taxon>
        <taxon>Termopsidae</taxon>
        <taxon>Zootermopsis</taxon>
    </lineage>
</organism>
<proteinExistence type="predicted"/>
<evidence type="ECO:0000256" key="6">
    <source>
        <dbReference type="ARBA" id="ARBA00022918"/>
    </source>
</evidence>
<protein>
    <submittedName>
        <fullName evidence="8">Retrovirus-related Pol polyprotein from transposon 17.6</fullName>
    </submittedName>
</protein>
<evidence type="ECO:0000256" key="2">
    <source>
        <dbReference type="ARBA" id="ARBA00022695"/>
    </source>
</evidence>
<dbReference type="Proteomes" id="UP000027135">
    <property type="component" value="Unassembled WGS sequence"/>
</dbReference>
<keyword evidence="5" id="KW-0378">Hydrolase</keyword>
<dbReference type="eggNOG" id="KOG0017">
    <property type="taxonomic scope" value="Eukaryota"/>
</dbReference>
<gene>
    <name evidence="8" type="ORF">L798_08530</name>
</gene>
<keyword evidence="1" id="KW-0808">Transferase</keyword>
<dbReference type="SUPFAM" id="SSF56672">
    <property type="entry name" value="DNA/RNA polymerases"/>
    <property type="match status" value="1"/>
</dbReference>
<dbReference type="InterPro" id="IPR050951">
    <property type="entry name" value="Retrovirus_Pol_polyprotein"/>
</dbReference>
<evidence type="ECO:0000256" key="5">
    <source>
        <dbReference type="ARBA" id="ARBA00022801"/>
    </source>
</evidence>
<feature type="domain" description="Reverse transcriptase RNase H-like" evidence="7">
    <location>
        <begin position="95"/>
        <end position="141"/>
    </location>
</feature>
<reference evidence="8 9" key="1">
    <citation type="journal article" date="2014" name="Nat. Commun.">
        <title>Molecular traces of alternative social organization in a termite genome.</title>
        <authorList>
            <person name="Terrapon N."/>
            <person name="Li C."/>
            <person name="Robertson H.M."/>
            <person name="Ji L."/>
            <person name="Meng X."/>
            <person name="Booth W."/>
            <person name="Chen Z."/>
            <person name="Childers C.P."/>
            <person name="Glastad K.M."/>
            <person name="Gokhale K."/>
            <person name="Gowin J."/>
            <person name="Gronenberg W."/>
            <person name="Hermansen R.A."/>
            <person name="Hu H."/>
            <person name="Hunt B.G."/>
            <person name="Huylmans A.K."/>
            <person name="Khalil S.M."/>
            <person name="Mitchell R.D."/>
            <person name="Munoz-Torres M.C."/>
            <person name="Mustard J.A."/>
            <person name="Pan H."/>
            <person name="Reese J.T."/>
            <person name="Scharf M.E."/>
            <person name="Sun F."/>
            <person name="Vogel H."/>
            <person name="Xiao J."/>
            <person name="Yang W."/>
            <person name="Yang Z."/>
            <person name="Yang Z."/>
            <person name="Zhou J."/>
            <person name="Zhu J."/>
            <person name="Brent C.S."/>
            <person name="Elsik C.G."/>
            <person name="Goodisman M.A."/>
            <person name="Liberles D.A."/>
            <person name="Roe R.M."/>
            <person name="Vargo E.L."/>
            <person name="Vilcinskas A."/>
            <person name="Wang J."/>
            <person name="Bornberg-Bauer E."/>
            <person name="Korb J."/>
            <person name="Zhang G."/>
            <person name="Liebig J."/>
        </authorList>
    </citation>
    <scope>NUCLEOTIDE SEQUENCE [LARGE SCALE GENOMIC DNA]</scope>
    <source>
        <tissue evidence="8">Whole organism</tissue>
    </source>
</reference>
<dbReference type="Pfam" id="PF17917">
    <property type="entry name" value="RT_RNaseH"/>
    <property type="match status" value="1"/>
</dbReference>
<evidence type="ECO:0000313" key="8">
    <source>
        <dbReference type="EMBL" id="KDR17446.1"/>
    </source>
</evidence>
<dbReference type="GO" id="GO:0016787">
    <property type="term" value="F:hydrolase activity"/>
    <property type="evidence" value="ECO:0007669"/>
    <property type="project" value="UniProtKB-KW"/>
</dbReference>
<dbReference type="InParanoid" id="A0A067R399"/>
<keyword evidence="4" id="KW-0255">Endonuclease</keyword>
<keyword evidence="6" id="KW-0695">RNA-directed DNA polymerase</keyword>
<dbReference type="STRING" id="136037.A0A067R399"/>
<keyword evidence="3" id="KW-0540">Nuclease</keyword>
<dbReference type="GO" id="GO:0003964">
    <property type="term" value="F:RNA-directed DNA polymerase activity"/>
    <property type="evidence" value="ECO:0007669"/>
    <property type="project" value="UniProtKB-KW"/>
</dbReference>
<evidence type="ECO:0000259" key="7">
    <source>
        <dbReference type="Pfam" id="PF17917"/>
    </source>
</evidence>
<dbReference type="GO" id="GO:0004519">
    <property type="term" value="F:endonuclease activity"/>
    <property type="evidence" value="ECO:0007669"/>
    <property type="project" value="UniProtKB-KW"/>
</dbReference>